<protein>
    <submittedName>
        <fullName evidence="2">Uncharacterized protein</fullName>
    </submittedName>
</protein>
<keyword evidence="3" id="KW-1185">Reference proteome</keyword>
<evidence type="ECO:0000313" key="2">
    <source>
        <dbReference type="EMBL" id="GJC85910.1"/>
    </source>
</evidence>
<name>A0AA37GRM8_9PEZI</name>
<sequence>MARGRPRCRRAVSRRPLTLGAWCSGAREARARLHTVFLSGRSNTIILPRVTTTRRSEHPNGPSASSTKAFRGMETPAGICSHDMGTRSRARVRGGPGHFRGMPSAGRRPIGPAANLSPKKNRVGQGARSCKTAAQLPCPSASPEHLAAQLVSSRLIRISGNPTQRRIDGITIRD</sequence>
<feature type="region of interest" description="Disordered" evidence="1">
    <location>
        <begin position="78"/>
        <end position="124"/>
    </location>
</feature>
<organism evidence="2 3">
    <name type="scientific">Colletotrichum liriopes</name>
    <dbReference type="NCBI Taxonomy" id="708192"/>
    <lineage>
        <taxon>Eukaryota</taxon>
        <taxon>Fungi</taxon>
        <taxon>Dikarya</taxon>
        <taxon>Ascomycota</taxon>
        <taxon>Pezizomycotina</taxon>
        <taxon>Sordariomycetes</taxon>
        <taxon>Hypocreomycetidae</taxon>
        <taxon>Glomerellales</taxon>
        <taxon>Glomerellaceae</taxon>
        <taxon>Colletotrichum</taxon>
        <taxon>Colletotrichum spaethianum species complex</taxon>
    </lineage>
</organism>
<dbReference type="AlphaFoldDB" id="A0AA37GRM8"/>
<reference evidence="2 3" key="1">
    <citation type="submission" date="2021-07" db="EMBL/GenBank/DDBJ databases">
        <title>Genome data of Colletotrichum spaethianum.</title>
        <authorList>
            <person name="Utami Y.D."/>
            <person name="Hiruma K."/>
        </authorList>
    </citation>
    <scope>NUCLEOTIDE SEQUENCE [LARGE SCALE GENOMIC DNA]</scope>
    <source>
        <strain evidence="2 3">MAFF 242679</strain>
    </source>
</reference>
<gene>
    <name evidence="2" type="ORF">ColLi_08748</name>
</gene>
<proteinExistence type="predicted"/>
<accession>A0AA37GRM8</accession>
<comment type="caution">
    <text evidence="2">The sequence shown here is derived from an EMBL/GenBank/DDBJ whole genome shotgun (WGS) entry which is preliminary data.</text>
</comment>
<dbReference type="Proteomes" id="UP001055172">
    <property type="component" value="Unassembled WGS sequence"/>
</dbReference>
<evidence type="ECO:0000313" key="3">
    <source>
        <dbReference type="Proteomes" id="UP001055172"/>
    </source>
</evidence>
<evidence type="ECO:0000256" key="1">
    <source>
        <dbReference type="SAM" id="MobiDB-lite"/>
    </source>
</evidence>
<dbReference type="EMBL" id="BPPX01000019">
    <property type="protein sequence ID" value="GJC85910.1"/>
    <property type="molecule type" value="Genomic_DNA"/>
</dbReference>